<keyword evidence="1" id="KW-1017">Isopeptide bond</keyword>
<dbReference type="FunFam" id="2.20.70.10:FF:000056">
    <property type="entry name" value="Formin binding protein 4"/>
    <property type="match status" value="1"/>
</dbReference>
<feature type="compositionally biased region" description="Acidic residues" evidence="8">
    <location>
        <begin position="591"/>
        <end position="606"/>
    </location>
</feature>
<feature type="compositionally biased region" description="Basic residues" evidence="8">
    <location>
        <begin position="801"/>
        <end position="814"/>
    </location>
</feature>
<evidence type="ECO:0000256" key="4">
    <source>
        <dbReference type="ARBA" id="ARBA00022843"/>
    </source>
</evidence>
<dbReference type="InterPro" id="IPR036020">
    <property type="entry name" value="WW_dom_sf"/>
</dbReference>
<feature type="compositionally biased region" description="Low complexity" evidence="8">
    <location>
        <begin position="288"/>
        <end position="304"/>
    </location>
</feature>
<dbReference type="Pfam" id="PF00397">
    <property type="entry name" value="WW"/>
    <property type="match status" value="2"/>
</dbReference>
<dbReference type="Gene3D" id="2.20.70.10">
    <property type="match status" value="2"/>
</dbReference>
<keyword evidence="5" id="KW-0007">Acetylation</keyword>
<dbReference type="Proteomes" id="UP000694419">
    <property type="component" value="Unplaced"/>
</dbReference>
<dbReference type="InterPro" id="IPR053076">
    <property type="entry name" value="WW_domain_protein"/>
</dbReference>
<dbReference type="PROSITE" id="PS01159">
    <property type="entry name" value="WW_DOMAIN_1"/>
    <property type="match status" value="1"/>
</dbReference>
<feature type="domain" description="WW" evidence="9">
    <location>
        <begin position="81"/>
        <end position="109"/>
    </location>
</feature>
<evidence type="ECO:0000313" key="11">
    <source>
        <dbReference type="Proteomes" id="UP000694419"/>
    </source>
</evidence>
<dbReference type="Ensembl" id="ENSCPGT00000028730.1">
    <property type="protein sequence ID" value="ENSCPGP00000026293.1"/>
    <property type="gene ID" value="ENSCPGG00000018130.1"/>
</dbReference>
<evidence type="ECO:0000256" key="7">
    <source>
        <dbReference type="ARBA" id="ARBA00078190"/>
    </source>
</evidence>
<feature type="region of interest" description="Disordered" evidence="8">
    <location>
        <begin position="481"/>
        <end position="534"/>
    </location>
</feature>
<feature type="compositionally biased region" description="Pro residues" evidence="8">
    <location>
        <begin position="774"/>
        <end position="795"/>
    </location>
</feature>
<feature type="compositionally biased region" description="Acidic residues" evidence="8">
    <location>
        <begin position="830"/>
        <end position="843"/>
    </location>
</feature>
<feature type="region of interest" description="Disordered" evidence="8">
    <location>
        <begin position="214"/>
        <end position="380"/>
    </location>
</feature>
<keyword evidence="3" id="KW-0677">Repeat</keyword>
<proteinExistence type="predicted"/>
<dbReference type="SUPFAM" id="SSF51045">
    <property type="entry name" value="WW domain"/>
    <property type="match status" value="2"/>
</dbReference>
<dbReference type="SMART" id="SM00456">
    <property type="entry name" value="WW"/>
    <property type="match status" value="2"/>
</dbReference>
<feature type="domain" description="WW" evidence="9">
    <location>
        <begin position="455"/>
        <end position="489"/>
    </location>
</feature>
<evidence type="ECO:0000256" key="5">
    <source>
        <dbReference type="ARBA" id="ARBA00022990"/>
    </source>
</evidence>
<feature type="region of interest" description="Disordered" evidence="8">
    <location>
        <begin position="756"/>
        <end position="851"/>
    </location>
</feature>
<dbReference type="CDD" id="cd00201">
    <property type="entry name" value="WW"/>
    <property type="match status" value="2"/>
</dbReference>
<evidence type="ECO:0000256" key="1">
    <source>
        <dbReference type="ARBA" id="ARBA00022499"/>
    </source>
</evidence>
<evidence type="ECO:0000256" key="8">
    <source>
        <dbReference type="SAM" id="MobiDB-lite"/>
    </source>
</evidence>
<feature type="region of interest" description="Disordered" evidence="8">
    <location>
        <begin position="1"/>
        <end position="60"/>
    </location>
</feature>
<feature type="compositionally biased region" description="Pro residues" evidence="8">
    <location>
        <begin position="562"/>
        <end position="590"/>
    </location>
</feature>
<evidence type="ECO:0000259" key="9">
    <source>
        <dbReference type="PROSITE" id="PS50020"/>
    </source>
</evidence>
<evidence type="ECO:0000256" key="3">
    <source>
        <dbReference type="ARBA" id="ARBA00022737"/>
    </source>
</evidence>
<keyword evidence="4" id="KW-0832">Ubl conjugation</keyword>
<evidence type="ECO:0000256" key="2">
    <source>
        <dbReference type="ARBA" id="ARBA00022553"/>
    </source>
</evidence>
<keyword evidence="2" id="KW-0597">Phosphoprotein</keyword>
<evidence type="ECO:0000313" key="10">
    <source>
        <dbReference type="Ensembl" id="ENSCPGP00000026293.1"/>
    </source>
</evidence>
<feature type="compositionally biased region" description="Basic and acidic residues" evidence="8">
    <location>
        <begin position="495"/>
        <end position="523"/>
    </location>
</feature>
<dbReference type="PANTHER" id="PTHR46697">
    <property type="entry name" value="FORMIN-BINDING PROTEIN 4"/>
    <property type="match status" value="1"/>
</dbReference>
<dbReference type="FunFam" id="2.20.70.10:FF:000058">
    <property type="entry name" value="Formin binding protein 4"/>
    <property type="match status" value="1"/>
</dbReference>
<evidence type="ECO:0000256" key="6">
    <source>
        <dbReference type="ARBA" id="ARBA00074617"/>
    </source>
</evidence>
<feature type="compositionally biased region" description="Low complexity" evidence="8">
    <location>
        <begin position="18"/>
        <end position="28"/>
    </location>
</feature>
<keyword evidence="11" id="KW-1185">Reference proteome</keyword>
<feature type="compositionally biased region" description="Basic and acidic residues" evidence="8">
    <location>
        <begin position="272"/>
        <end position="284"/>
    </location>
</feature>
<organism evidence="10 11">
    <name type="scientific">Calidris pygmaea</name>
    <name type="common">Spoon-billed sandpiper</name>
    <dbReference type="NCBI Taxonomy" id="425635"/>
    <lineage>
        <taxon>Eukaryota</taxon>
        <taxon>Metazoa</taxon>
        <taxon>Chordata</taxon>
        <taxon>Craniata</taxon>
        <taxon>Vertebrata</taxon>
        <taxon>Euteleostomi</taxon>
        <taxon>Archelosauria</taxon>
        <taxon>Archosauria</taxon>
        <taxon>Dinosauria</taxon>
        <taxon>Saurischia</taxon>
        <taxon>Theropoda</taxon>
        <taxon>Coelurosauria</taxon>
        <taxon>Aves</taxon>
        <taxon>Neognathae</taxon>
        <taxon>Neoaves</taxon>
        <taxon>Charadriiformes</taxon>
        <taxon>Scolopacidae</taxon>
        <taxon>Calidris</taxon>
    </lineage>
</organism>
<reference evidence="10" key="2">
    <citation type="submission" date="2025-09" db="UniProtKB">
        <authorList>
            <consortium name="Ensembl"/>
        </authorList>
    </citation>
    <scope>IDENTIFICATION</scope>
</reference>
<dbReference type="InterPro" id="IPR001202">
    <property type="entry name" value="WW_dom"/>
</dbReference>
<feature type="compositionally biased region" description="Basic and acidic residues" evidence="8">
    <location>
        <begin position="354"/>
        <end position="372"/>
    </location>
</feature>
<accession>A0A8C3KNS1</accession>
<feature type="compositionally biased region" description="Low complexity" evidence="8">
    <location>
        <begin position="344"/>
        <end position="353"/>
    </location>
</feature>
<dbReference type="PROSITE" id="PS50020">
    <property type="entry name" value="WW_DOMAIN_2"/>
    <property type="match status" value="2"/>
</dbReference>
<sequence length="890" mass="96375">MLFSQEIDAITAPPQPTEPSAASSSSSSAPPPTPPRPEPKESGSGQSSGTANGAGSAPAPEWQYDTQCSLAGVGELEMGYWQEVWDENTGCYYYWNTQSNEVTWELPQYLATQVQGLQHYQHSSTVAGANGSFVAAAELYPQEKGAAPGSVSRGASLAKREVKKEVNEGVQALSNSEEEKKGVAAALLAPLLPDVVKEEEERWRRKVICKEEVEPPPEEEAKAEEAPAAPEEAEPGRDPLEDTLQEDLCSVVQSGESAEEEEEQDTLELEMVLERKKAELRALEEGDGSVSGSSPLSDGSQSASQDATRRLASKRGKWKLFVGAASPESASRGSSKTGRESPETGEAATSAEAADAHSDKEAEPEEPQEKTKAQGAPKIEEEEQDLKFQIGELANTLTSKLEFLGINRQSISNFHMLLLQTETRIADWREGALNGNYLKRKLQDAAEQLKQYEINATPKGWSCHWDREHRRYFYVNERSGESQWEFPDGEDEEEGQRTADRKNDGPPKPPPKDKGERAEDAAERPAGSLCKESFSGQVPATSLMPLTPFWTLLQSSVPVLQPPLPLEMPPPPPPPPDSPPPPPPPPPPPGEDGEIQEVEMEDEGGEEPPAPGTEEDAPLKPLLRPAASSGQGTVEATPTPLLSAKPQKRKAVEMNPGLMQRTATIGSCPVIYSQPLMAAGKYQPSAVPLASLRPRQRLQSEIQARPNLRMAPGHAAPQPAALGLQPGYLGVTAPTAPSVIGYSECAAPVGLPAAPAVQPAPPRGALPATATTEQPPPPPPPPQTPPPPTPKAPPPPEKEKPRKGRKDKGKKGKTKMPSLVKKWQSIQRELDEEENSSSSEEDRETTAQRRIEEWKQQQLMSGMAERNANFEALPEDWRARLKRRKTASST</sequence>
<feature type="compositionally biased region" description="Acidic residues" evidence="8">
    <location>
        <begin position="257"/>
        <end position="268"/>
    </location>
</feature>
<dbReference type="AlphaFoldDB" id="A0A8C3KNS1"/>
<dbReference type="PANTHER" id="PTHR46697:SF1">
    <property type="entry name" value="FORMIN-BINDING PROTEIN 4"/>
    <property type="match status" value="1"/>
</dbReference>
<feature type="compositionally biased region" description="Basic and acidic residues" evidence="8">
    <location>
        <begin position="214"/>
        <end position="225"/>
    </location>
</feature>
<name>A0A8C3KNS1_9CHAR</name>
<reference evidence="10" key="1">
    <citation type="submission" date="2025-08" db="UniProtKB">
        <authorList>
            <consortium name="Ensembl"/>
        </authorList>
    </citation>
    <scope>IDENTIFICATION</scope>
</reference>
<feature type="region of interest" description="Disordered" evidence="8">
    <location>
        <begin position="562"/>
        <end position="652"/>
    </location>
</feature>
<protein>
    <recommendedName>
        <fullName evidence="6">Formin-binding protein 4</fullName>
    </recommendedName>
    <alternativeName>
        <fullName evidence="7">Formin-binding protein 30</fullName>
    </alternativeName>
</protein>
<feature type="compositionally biased region" description="Polar residues" evidence="8">
    <location>
        <begin position="43"/>
        <end position="53"/>
    </location>
</feature>